<dbReference type="Gene3D" id="3.30.420.10">
    <property type="entry name" value="Ribonuclease H-like superfamily/Ribonuclease H"/>
    <property type="match status" value="1"/>
</dbReference>
<dbReference type="Proteomes" id="UP000521379">
    <property type="component" value="Unassembled WGS sequence"/>
</dbReference>
<dbReference type="InterPro" id="IPR013520">
    <property type="entry name" value="Ribonucl_H"/>
</dbReference>
<feature type="domain" description="Exonuclease" evidence="5">
    <location>
        <begin position="66"/>
        <end position="241"/>
    </location>
</feature>
<dbReference type="InterPro" id="IPR012337">
    <property type="entry name" value="RNaseH-like_sf"/>
</dbReference>
<dbReference type="InterPro" id="IPR036397">
    <property type="entry name" value="RNaseH_sf"/>
</dbReference>
<keyword evidence="2" id="KW-0378">Hydrolase</keyword>
<evidence type="ECO:0000256" key="2">
    <source>
        <dbReference type="ARBA" id="ARBA00022801"/>
    </source>
</evidence>
<accession>A0A846TJ69</accession>
<dbReference type="GO" id="GO:0008408">
    <property type="term" value="F:3'-5' exonuclease activity"/>
    <property type="evidence" value="ECO:0007669"/>
    <property type="project" value="TreeGrafter"/>
</dbReference>
<gene>
    <name evidence="6" type="ORF">GTW58_04480</name>
</gene>
<dbReference type="GO" id="GO:0005829">
    <property type="term" value="C:cytosol"/>
    <property type="evidence" value="ECO:0007669"/>
    <property type="project" value="TreeGrafter"/>
</dbReference>
<dbReference type="Pfam" id="PF00929">
    <property type="entry name" value="RNase_T"/>
    <property type="match status" value="1"/>
</dbReference>
<dbReference type="GO" id="GO:0003676">
    <property type="term" value="F:nucleic acid binding"/>
    <property type="evidence" value="ECO:0007669"/>
    <property type="project" value="InterPro"/>
</dbReference>
<dbReference type="SUPFAM" id="SSF53098">
    <property type="entry name" value="Ribonuclease H-like"/>
    <property type="match status" value="1"/>
</dbReference>
<protein>
    <submittedName>
        <fullName evidence="6">3'-5' exonuclease</fullName>
    </submittedName>
</protein>
<keyword evidence="3 6" id="KW-0269">Exonuclease</keyword>
<keyword evidence="1" id="KW-0540">Nuclease</keyword>
<evidence type="ECO:0000259" key="5">
    <source>
        <dbReference type="SMART" id="SM00479"/>
    </source>
</evidence>
<feature type="compositionally biased region" description="Polar residues" evidence="4">
    <location>
        <begin position="10"/>
        <end position="20"/>
    </location>
</feature>
<reference evidence="6 7" key="1">
    <citation type="submission" date="2020-02" db="EMBL/GenBank/DDBJ databases">
        <authorList>
            <person name="Sun Q."/>
        </authorList>
    </citation>
    <scope>NUCLEOTIDE SEQUENCE [LARGE SCALE GENOMIC DNA]</scope>
    <source>
        <strain evidence="6 7">YIM 13062</strain>
    </source>
</reference>
<evidence type="ECO:0000313" key="6">
    <source>
        <dbReference type="EMBL" id="NKE09208.1"/>
    </source>
</evidence>
<feature type="region of interest" description="Disordered" evidence="4">
    <location>
        <begin position="1"/>
        <end position="42"/>
    </location>
</feature>
<dbReference type="PANTHER" id="PTHR30231:SF4">
    <property type="entry name" value="PROTEIN NEN2"/>
    <property type="match status" value="1"/>
</dbReference>
<dbReference type="AlphaFoldDB" id="A0A846TJ69"/>
<keyword evidence="7" id="KW-1185">Reference proteome</keyword>
<name>A0A846TJ69_9MICC</name>
<dbReference type="NCBIfam" id="NF005927">
    <property type="entry name" value="PRK07942.1"/>
    <property type="match status" value="1"/>
</dbReference>
<evidence type="ECO:0000256" key="3">
    <source>
        <dbReference type="ARBA" id="ARBA00022839"/>
    </source>
</evidence>
<comment type="caution">
    <text evidence="6">The sequence shown here is derived from an EMBL/GenBank/DDBJ whole genome shotgun (WGS) entry which is preliminary data.</text>
</comment>
<sequence>MPHQEPAAPSTRQSEGTHQPTLFDPPGETGGQVDLPRAGVDPRDVVGPIDWATIASDPAVAWTEQPVATFDLETTGREATTCRIVTASVLLVDPTGQVLHEWEWLADPGVEIPEGAAAIHGITTEHARTHGAPAAAVVAETVELMDALFEHSIPVLAFNAAYDFTVLEAEARRHGLNCPTAQPVIDPYVLHKQVRRRWRGKRTLVALCEAYQVRLESAHTSAADALAAVHLAQLLARENPELSVPAQVLHQSQIGWAQEQAASFQEYLRQKKNDPTVVIHGDWPLRR</sequence>
<dbReference type="PANTHER" id="PTHR30231">
    <property type="entry name" value="DNA POLYMERASE III SUBUNIT EPSILON"/>
    <property type="match status" value="1"/>
</dbReference>
<evidence type="ECO:0000313" key="7">
    <source>
        <dbReference type="Proteomes" id="UP000521379"/>
    </source>
</evidence>
<dbReference type="CDD" id="cd06127">
    <property type="entry name" value="DEDDh"/>
    <property type="match status" value="1"/>
</dbReference>
<evidence type="ECO:0000256" key="4">
    <source>
        <dbReference type="SAM" id="MobiDB-lite"/>
    </source>
</evidence>
<proteinExistence type="predicted"/>
<dbReference type="SMART" id="SM00479">
    <property type="entry name" value="EXOIII"/>
    <property type="match status" value="1"/>
</dbReference>
<evidence type="ECO:0000256" key="1">
    <source>
        <dbReference type="ARBA" id="ARBA00022722"/>
    </source>
</evidence>
<organism evidence="6 7">
    <name type="scientific">Kocuria subflava</name>
    <dbReference type="NCBI Taxonomy" id="1736139"/>
    <lineage>
        <taxon>Bacteria</taxon>
        <taxon>Bacillati</taxon>
        <taxon>Actinomycetota</taxon>
        <taxon>Actinomycetes</taxon>
        <taxon>Micrococcales</taxon>
        <taxon>Micrococcaceae</taxon>
        <taxon>Kocuria</taxon>
    </lineage>
</organism>
<dbReference type="EMBL" id="JAAVUN010000006">
    <property type="protein sequence ID" value="NKE09208.1"/>
    <property type="molecule type" value="Genomic_DNA"/>
</dbReference>
<dbReference type="RefSeq" id="WP_081993555.1">
    <property type="nucleotide sequence ID" value="NZ_JAAVUN010000006.1"/>
</dbReference>